<gene>
    <name evidence="4" type="ORF">TrCOL_g13019</name>
</gene>
<name>A0A9W7G661_9STRA</name>
<dbReference type="OrthoDB" id="10262005at2759"/>
<comment type="caution">
    <text evidence="4">The sequence shown here is derived from an EMBL/GenBank/DDBJ whole genome shotgun (WGS) entry which is preliminary data.</text>
</comment>
<dbReference type="PANTHER" id="PTHR46652">
    <property type="entry name" value="LEUCINE-RICH REPEAT AND IQ DOMAIN-CONTAINING PROTEIN 1-RELATED"/>
    <property type="match status" value="1"/>
</dbReference>
<evidence type="ECO:0000256" key="1">
    <source>
        <dbReference type="ARBA" id="ARBA00022614"/>
    </source>
</evidence>
<dbReference type="InterPro" id="IPR003591">
    <property type="entry name" value="Leu-rich_rpt_typical-subtyp"/>
</dbReference>
<evidence type="ECO:0000313" key="5">
    <source>
        <dbReference type="Proteomes" id="UP001165065"/>
    </source>
</evidence>
<accession>A0A9W7G661</accession>
<dbReference type="SMART" id="SM00365">
    <property type="entry name" value="LRR_SD22"/>
    <property type="match status" value="6"/>
</dbReference>
<feature type="region of interest" description="Disordered" evidence="3">
    <location>
        <begin position="284"/>
        <end position="313"/>
    </location>
</feature>
<keyword evidence="2" id="KW-0677">Repeat</keyword>
<evidence type="ECO:0000313" key="4">
    <source>
        <dbReference type="EMBL" id="GMI34649.1"/>
    </source>
</evidence>
<keyword evidence="1" id="KW-0433">Leucine-rich repeat</keyword>
<reference evidence="5" key="1">
    <citation type="journal article" date="2023" name="Commun. Biol.">
        <title>Genome analysis of Parmales, the sister group of diatoms, reveals the evolutionary specialization of diatoms from phago-mixotrophs to photoautotrophs.</title>
        <authorList>
            <person name="Ban H."/>
            <person name="Sato S."/>
            <person name="Yoshikawa S."/>
            <person name="Yamada K."/>
            <person name="Nakamura Y."/>
            <person name="Ichinomiya M."/>
            <person name="Sato N."/>
            <person name="Blanc-Mathieu R."/>
            <person name="Endo H."/>
            <person name="Kuwata A."/>
            <person name="Ogata H."/>
        </authorList>
    </citation>
    <scope>NUCLEOTIDE SEQUENCE [LARGE SCALE GENOMIC DNA]</scope>
</reference>
<dbReference type="Pfam" id="PF12799">
    <property type="entry name" value="LRR_4"/>
    <property type="match status" value="2"/>
</dbReference>
<dbReference type="PROSITE" id="PS51450">
    <property type="entry name" value="LRR"/>
    <property type="match status" value="3"/>
</dbReference>
<dbReference type="SMART" id="SM00369">
    <property type="entry name" value="LRR_TYP"/>
    <property type="match status" value="4"/>
</dbReference>
<dbReference type="InterPro" id="IPR050836">
    <property type="entry name" value="SDS22/Internalin_LRR"/>
</dbReference>
<dbReference type="PANTHER" id="PTHR46652:SF3">
    <property type="entry name" value="LEUCINE-RICH REPEAT-CONTAINING PROTEIN 9"/>
    <property type="match status" value="1"/>
</dbReference>
<dbReference type="AlphaFoldDB" id="A0A9W7G661"/>
<dbReference type="InterPro" id="IPR032675">
    <property type="entry name" value="LRR_dom_sf"/>
</dbReference>
<dbReference type="InterPro" id="IPR001611">
    <property type="entry name" value="Leu-rich_rpt"/>
</dbReference>
<sequence length="313" mass="35096">MEANQKDLREITEQMMIACCNLRAPTNVPVSTFLKKLTHLNLNDKKLDSMSGIEVVAALKNLYLYNNKIRKIEGIESMKNLTHLYLENNLISSISGLPAGCLRKLYLNENDIEVVENVECIHLTELHVASQRLPPYQPLRFAPSVLDTISSTLLVLNVANNNLDSVVDVLRLENLEKLNMAKNRISNIDMCLALMQLDNLKELDLRGNPATKMPKYMENLIANSPQFLGKLDGKEVVENHRTMLKNLVAFKSRGLRSAQNYAHPSPQQEQYEDMGMMGTATGGYAYPQTDEGPQEEWGTPAGGAIDYQDGGFR</sequence>
<evidence type="ECO:0000256" key="3">
    <source>
        <dbReference type="SAM" id="MobiDB-lite"/>
    </source>
</evidence>
<protein>
    <submittedName>
        <fullName evidence="4">Uncharacterized protein</fullName>
    </submittedName>
</protein>
<dbReference type="SUPFAM" id="SSF52058">
    <property type="entry name" value="L domain-like"/>
    <property type="match status" value="1"/>
</dbReference>
<dbReference type="EMBL" id="BRYA01000045">
    <property type="protein sequence ID" value="GMI34649.1"/>
    <property type="molecule type" value="Genomic_DNA"/>
</dbReference>
<dbReference type="Proteomes" id="UP001165065">
    <property type="component" value="Unassembled WGS sequence"/>
</dbReference>
<organism evidence="4 5">
    <name type="scientific">Triparma columacea</name>
    <dbReference type="NCBI Taxonomy" id="722753"/>
    <lineage>
        <taxon>Eukaryota</taxon>
        <taxon>Sar</taxon>
        <taxon>Stramenopiles</taxon>
        <taxon>Ochrophyta</taxon>
        <taxon>Bolidophyceae</taxon>
        <taxon>Parmales</taxon>
        <taxon>Triparmaceae</taxon>
        <taxon>Triparma</taxon>
    </lineage>
</organism>
<proteinExistence type="predicted"/>
<evidence type="ECO:0000256" key="2">
    <source>
        <dbReference type="ARBA" id="ARBA00022737"/>
    </source>
</evidence>
<keyword evidence="5" id="KW-1185">Reference proteome</keyword>
<dbReference type="Gene3D" id="3.80.10.10">
    <property type="entry name" value="Ribonuclease Inhibitor"/>
    <property type="match status" value="2"/>
</dbReference>
<dbReference type="InterPro" id="IPR025875">
    <property type="entry name" value="Leu-rich_rpt_4"/>
</dbReference>
<dbReference type="CDD" id="cd21340">
    <property type="entry name" value="PPP1R42"/>
    <property type="match status" value="1"/>
</dbReference>